<evidence type="ECO:0000313" key="3">
    <source>
        <dbReference type="EMBL" id="EGF89661.1"/>
    </source>
</evidence>
<dbReference type="SUPFAM" id="SSF103481">
    <property type="entry name" value="Multidrug resistance efflux transporter EmrE"/>
    <property type="match status" value="2"/>
</dbReference>
<protein>
    <recommendedName>
        <fullName evidence="2">EamA domain-containing protein</fullName>
    </recommendedName>
</protein>
<dbReference type="OrthoDB" id="9814238at2"/>
<feature type="transmembrane region" description="Helical" evidence="1">
    <location>
        <begin position="36"/>
        <end position="57"/>
    </location>
</feature>
<feature type="transmembrane region" description="Helical" evidence="1">
    <location>
        <begin position="176"/>
        <end position="196"/>
    </location>
</feature>
<feature type="transmembrane region" description="Helical" evidence="1">
    <location>
        <begin position="149"/>
        <end position="169"/>
    </location>
</feature>
<sequence length="292" mass="31051">MNDTTRGTAEMTAAMFISGTIGWFVVKSGLPIPQVVFYRSLFGALTLTVICLVMGLFKPGAITWRQAGLAALGGLALVSNWLLLFEAYPRASISIATAVYNTQPFMLVGLSAVFFREKVAPAKLTWLVAAFAGVLLIVQAKSGPSGGDYLTGVLLSASAAFLYAVAALVAKRLKGVPPHLIVLIQVIIGIVVFLPFARFDALMTGESWAMVLSLGGIHTGVMFILLYSALQKLPTTLVGSLSFIYPVVAIAVDHIAFGHRLDVAQWLGAGIILLSAAGMTLGWTWPRRVPAE</sequence>
<dbReference type="Gene3D" id="1.10.3730.20">
    <property type="match status" value="1"/>
</dbReference>
<dbReference type="PANTHER" id="PTHR22911">
    <property type="entry name" value="ACYL-MALONYL CONDENSING ENZYME-RELATED"/>
    <property type="match status" value="1"/>
</dbReference>
<dbReference type="RefSeq" id="WP_006274856.1">
    <property type="nucleotide sequence ID" value="NZ_GL883080.1"/>
</dbReference>
<feature type="transmembrane region" description="Helical" evidence="1">
    <location>
        <begin position="69"/>
        <end position="85"/>
    </location>
</feature>
<dbReference type="InterPro" id="IPR000620">
    <property type="entry name" value="EamA_dom"/>
</dbReference>
<dbReference type="EMBL" id="GL883080">
    <property type="protein sequence ID" value="EGF89661.1"/>
    <property type="molecule type" value="Genomic_DNA"/>
</dbReference>
<dbReference type="PANTHER" id="PTHR22911:SF102">
    <property type="entry name" value="MEMBRANE PROTEIN"/>
    <property type="match status" value="1"/>
</dbReference>
<keyword evidence="1" id="KW-0472">Membrane</keyword>
<feature type="transmembrane region" description="Helical" evidence="1">
    <location>
        <begin position="124"/>
        <end position="143"/>
    </location>
</feature>
<feature type="transmembrane region" description="Helical" evidence="1">
    <location>
        <begin position="263"/>
        <end position="285"/>
    </location>
</feature>
<gene>
    <name evidence="3" type="ORF">ABI_40840</name>
</gene>
<feature type="domain" description="EamA" evidence="2">
    <location>
        <begin position="151"/>
        <end position="280"/>
    </location>
</feature>
<dbReference type="AlphaFoldDB" id="F4QSE1"/>
<dbReference type="STRING" id="715226.ABI_40840"/>
<dbReference type="Proteomes" id="UP000006512">
    <property type="component" value="Unassembled WGS sequence"/>
</dbReference>
<proteinExistence type="predicted"/>
<evidence type="ECO:0000313" key="4">
    <source>
        <dbReference type="Proteomes" id="UP000006512"/>
    </source>
</evidence>
<dbReference type="eggNOG" id="COG0697">
    <property type="taxonomic scope" value="Bacteria"/>
</dbReference>
<dbReference type="HOGENOM" id="CLU_033863_15_1_5"/>
<feature type="domain" description="EamA" evidence="2">
    <location>
        <begin position="13"/>
        <end position="138"/>
    </location>
</feature>
<organism evidence="3 4">
    <name type="scientific">Asticcacaulis biprosthecium C19</name>
    <dbReference type="NCBI Taxonomy" id="715226"/>
    <lineage>
        <taxon>Bacteria</taxon>
        <taxon>Pseudomonadati</taxon>
        <taxon>Pseudomonadota</taxon>
        <taxon>Alphaproteobacteria</taxon>
        <taxon>Caulobacterales</taxon>
        <taxon>Caulobacteraceae</taxon>
        <taxon>Asticcacaulis</taxon>
    </lineage>
</organism>
<dbReference type="Pfam" id="PF00892">
    <property type="entry name" value="EamA"/>
    <property type="match status" value="2"/>
</dbReference>
<accession>F4QSE1</accession>
<keyword evidence="1" id="KW-1133">Transmembrane helix</keyword>
<name>F4QSE1_9CAUL</name>
<feature type="transmembrane region" description="Helical" evidence="1">
    <location>
        <begin position="12"/>
        <end position="30"/>
    </location>
</feature>
<evidence type="ECO:0000259" key="2">
    <source>
        <dbReference type="Pfam" id="PF00892"/>
    </source>
</evidence>
<feature type="transmembrane region" description="Helical" evidence="1">
    <location>
        <begin position="208"/>
        <end position="230"/>
    </location>
</feature>
<keyword evidence="1" id="KW-0812">Transmembrane</keyword>
<reference evidence="4" key="1">
    <citation type="submission" date="2011-03" db="EMBL/GenBank/DDBJ databases">
        <title>Draft genome sequence of Brevundimonas diminuta.</title>
        <authorList>
            <person name="Brown P.J.B."/>
            <person name="Buechlein A."/>
            <person name="Hemmerich C."/>
            <person name="Brun Y.V."/>
        </authorList>
    </citation>
    <scope>NUCLEOTIDE SEQUENCE [LARGE SCALE GENOMIC DNA]</scope>
    <source>
        <strain evidence="4">C19</strain>
    </source>
</reference>
<dbReference type="InterPro" id="IPR037185">
    <property type="entry name" value="EmrE-like"/>
</dbReference>
<feature type="transmembrane region" description="Helical" evidence="1">
    <location>
        <begin position="237"/>
        <end position="257"/>
    </location>
</feature>
<feature type="transmembrane region" description="Helical" evidence="1">
    <location>
        <begin position="91"/>
        <end position="115"/>
    </location>
</feature>
<keyword evidence="4" id="KW-1185">Reference proteome</keyword>
<dbReference type="GO" id="GO:0016020">
    <property type="term" value="C:membrane"/>
    <property type="evidence" value="ECO:0007669"/>
    <property type="project" value="InterPro"/>
</dbReference>
<evidence type="ECO:0000256" key="1">
    <source>
        <dbReference type="SAM" id="Phobius"/>
    </source>
</evidence>